<evidence type="ECO:0000313" key="1">
    <source>
        <dbReference type="EMBL" id="MCI84887.1"/>
    </source>
</evidence>
<dbReference type="AlphaFoldDB" id="A0A392V9I8"/>
<evidence type="ECO:0000313" key="2">
    <source>
        <dbReference type="Proteomes" id="UP000265520"/>
    </source>
</evidence>
<dbReference type="Proteomes" id="UP000265520">
    <property type="component" value="Unassembled WGS sequence"/>
</dbReference>
<feature type="non-terminal residue" evidence="1">
    <location>
        <position position="72"/>
    </location>
</feature>
<comment type="caution">
    <text evidence="1">The sequence shown here is derived from an EMBL/GenBank/DDBJ whole genome shotgun (WGS) entry which is preliminary data.</text>
</comment>
<accession>A0A392V9I8</accession>
<feature type="non-terminal residue" evidence="1">
    <location>
        <position position="1"/>
    </location>
</feature>
<organism evidence="1 2">
    <name type="scientific">Trifolium medium</name>
    <dbReference type="NCBI Taxonomy" id="97028"/>
    <lineage>
        <taxon>Eukaryota</taxon>
        <taxon>Viridiplantae</taxon>
        <taxon>Streptophyta</taxon>
        <taxon>Embryophyta</taxon>
        <taxon>Tracheophyta</taxon>
        <taxon>Spermatophyta</taxon>
        <taxon>Magnoliopsida</taxon>
        <taxon>eudicotyledons</taxon>
        <taxon>Gunneridae</taxon>
        <taxon>Pentapetalae</taxon>
        <taxon>rosids</taxon>
        <taxon>fabids</taxon>
        <taxon>Fabales</taxon>
        <taxon>Fabaceae</taxon>
        <taxon>Papilionoideae</taxon>
        <taxon>50 kb inversion clade</taxon>
        <taxon>NPAAA clade</taxon>
        <taxon>Hologalegina</taxon>
        <taxon>IRL clade</taxon>
        <taxon>Trifolieae</taxon>
        <taxon>Trifolium</taxon>
    </lineage>
</organism>
<proteinExistence type="predicted"/>
<dbReference type="EMBL" id="LXQA011101424">
    <property type="protein sequence ID" value="MCI84887.1"/>
    <property type="molecule type" value="Genomic_DNA"/>
</dbReference>
<protein>
    <submittedName>
        <fullName evidence="1">Uncharacterized protein</fullName>
    </submittedName>
</protein>
<reference evidence="1 2" key="1">
    <citation type="journal article" date="2018" name="Front. Plant Sci.">
        <title>Red Clover (Trifolium pratense) and Zigzag Clover (T. medium) - A Picture of Genomic Similarities and Differences.</title>
        <authorList>
            <person name="Dluhosova J."/>
            <person name="Istvanek J."/>
            <person name="Nedelnik J."/>
            <person name="Repkova J."/>
        </authorList>
    </citation>
    <scope>NUCLEOTIDE SEQUENCE [LARGE SCALE GENOMIC DNA]</scope>
    <source>
        <strain evidence="2">cv. 10/8</strain>
        <tissue evidence="1">Leaf</tissue>
    </source>
</reference>
<sequence length="72" mass="8117">VSKLKKRMSTLEGELKLVKEEVVALGGEKTKMEDFVRSSRQWPLVEERPPVCTSDELAGLDQVALIAEIYEL</sequence>
<keyword evidence="2" id="KW-1185">Reference proteome</keyword>
<name>A0A392V9I8_9FABA</name>